<name>A0A1F6VDL2_9PROT</name>
<dbReference type="EMBL" id="MFSP01000050">
    <property type="protein sequence ID" value="OGI67684.1"/>
    <property type="molecule type" value="Genomic_DNA"/>
</dbReference>
<dbReference type="Pfam" id="PF13473">
    <property type="entry name" value="Cupredoxin_1"/>
    <property type="match status" value="1"/>
</dbReference>
<dbReference type="SUPFAM" id="SSF49503">
    <property type="entry name" value="Cupredoxins"/>
    <property type="match status" value="1"/>
</dbReference>
<evidence type="ECO:0000313" key="3">
    <source>
        <dbReference type="Proteomes" id="UP000179076"/>
    </source>
</evidence>
<dbReference type="Gene3D" id="2.60.40.420">
    <property type="entry name" value="Cupredoxins - blue copper proteins"/>
    <property type="match status" value="1"/>
</dbReference>
<accession>A0A1F6VDL2</accession>
<evidence type="ECO:0000259" key="1">
    <source>
        <dbReference type="Pfam" id="PF13473"/>
    </source>
</evidence>
<organism evidence="2 3">
    <name type="scientific">Candidatus Muproteobacteria bacterium RBG_16_60_9</name>
    <dbReference type="NCBI Taxonomy" id="1817755"/>
    <lineage>
        <taxon>Bacteria</taxon>
        <taxon>Pseudomonadati</taxon>
        <taxon>Pseudomonadota</taxon>
        <taxon>Candidatus Muproteobacteria</taxon>
    </lineage>
</organism>
<dbReference type="AlphaFoldDB" id="A0A1F6VDL2"/>
<gene>
    <name evidence="2" type="ORF">A2W18_10375</name>
</gene>
<dbReference type="Proteomes" id="UP000179076">
    <property type="component" value="Unassembled WGS sequence"/>
</dbReference>
<dbReference type="InterPro" id="IPR028096">
    <property type="entry name" value="EfeO_Cupredoxin"/>
</dbReference>
<reference evidence="2 3" key="1">
    <citation type="journal article" date="2016" name="Nat. Commun.">
        <title>Thousands of microbial genomes shed light on interconnected biogeochemical processes in an aquifer system.</title>
        <authorList>
            <person name="Anantharaman K."/>
            <person name="Brown C.T."/>
            <person name="Hug L.A."/>
            <person name="Sharon I."/>
            <person name="Castelle C.J."/>
            <person name="Probst A.J."/>
            <person name="Thomas B.C."/>
            <person name="Singh A."/>
            <person name="Wilkins M.J."/>
            <person name="Karaoz U."/>
            <person name="Brodie E.L."/>
            <person name="Williams K.H."/>
            <person name="Hubbard S.S."/>
            <person name="Banfield J.F."/>
        </authorList>
    </citation>
    <scope>NUCLEOTIDE SEQUENCE [LARGE SCALE GENOMIC DNA]</scope>
</reference>
<evidence type="ECO:0000313" key="2">
    <source>
        <dbReference type="EMBL" id="OGI67684.1"/>
    </source>
</evidence>
<proteinExistence type="predicted"/>
<comment type="caution">
    <text evidence="2">The sequence shown here is derived from an EMBL/GenBank/DDBJ whole genome shotgun (WGS) entry which is preliminary data.</text>
</comment>
<protein>
    <recommendedName>
        <fullName evidence="1">EfeO-type cupredoxin-like domain-containing protein</fullName>
    </recommendedName>
</protein>
<feature type="domain" description="EfeO-type cupredoxin-like" evidence="1">
    <location>
        <begin position="13"/>
        <end position="115"/>
    </location>
</feature>
<dbReference type="InterPro" id="IPR008972">
    <property type="entry name" value="Cupredoxin"/>
</dbReference>
<sequence length="116" mass="12674">MKRLFPVALVRLLVALVLVTALVPAGAEELPRFPLTAKDSRFVPEMIEVPAGKKFRLVVANEGPGPEEFESHELNREKVIPAGKTAEIIIGPLKPGTYSFFGEFHPKTANGRIVAK</sequence>